<comment type="subcellular location">
    <subcellularLocation>
        <location evidence="1">Membrane</location>
        <topology evidence="1">Multi-pass membrane protein</topology>
    </subcellularLocation>
</comment>
<evidence type="ECO:0000256" key="7">
    <source>
        <dbReference type="ARBA" id="ARBA00023136"/>
    </source>
</evidence>
<evidence type="ECO:0000256" key="2">
    <source>
        <dbReference type="ARBA" id="ARBA00010581"/>
    </source>
</evidence>
<keyword evidence="4 8" id="KW-0812">Transmembrane</keyword>
<sequence>MHRITPFHLVDNSPWPFLGGAGMFFLVSSLLFMFQKITIGFLFFSFFFMVFLSFFWWRDVVRESSFLGFHSGPVQGNLLTGMVWFISSEVLFFFGFFWSFFHSSLGVCVDLFMIWPPFGVEVLNPMGVPLLNTIVLLSSGFTVTWSHYSLFYNNYFDSLIALFYTVFLGLFFTLLQYMEYNDSFFMISDSVYGSVFFMATGFHGFHVIVGSLFLIVSMFRLFLGHFNENQHVGLECSIWYWHFVDVVWIFLYISIYWWGSYV</sequence>
<dbReference type="GO" id="GO:0005739">
    <property type="term" value="C:mitochondrion"/>
    <property type="evidence" value="ECO:0007669"/>
    <property type="project" value="TreeGrafter"/>
</dbReference>
<evidence type="ECO:0000256" key="1">
    <source>
        <dbReference type="ARBA" id="ARBA00004141"/>
    </source>
</evidence>
<dbReference type="Pfam" id="PF00510">
    <property type="entry name" value="COX3"/>
    <property type="match status" value="1"/>
</dbReference>
<feature type="domain" description="Heme-copper oxidase subunit III family profile" evidence="10">
    <location>
        <begin position="3"/>
        <end position="260"/>
    </location>
</feature>
<keyword evidence="5" id="KW-1278">Translocase</keyword>
<evidence type="ECO:0000256" key="8">
    <source>
        <dbReference type="RuleBase" id="RU003375"/>
    </source>
</evidence>
<dbReference type="PROSITE" id="PS50253">
    <property type="entry name" value="COX3"/>
    <property type="match status" value="1"/>
</dbReference>
<comment type="similarity">
    <text evidence="2 8">Belongs to the cytochrome c oxidase subunit 3 family.</text>
</comment>
<dbReference type="InterPro" id="IPR033945">
    <property type="entry name" value="Cyt_c_oxase_su3_dom"/>
</dbReference>
<keyword evidence="6 9" id="KW-1133">Transmembrane helix</keyword>
<dbReference type="Gene3D" id="1.20.120.80">
    <property type="entry name" value="Cytochrome c oxidase, subunit III, four-helix bundle"/>
    <property type="match status" value="1"/>
</dbReference>
<dbReference type="Gene3D" id="1.10.287.70">
    <property type="match status" value="1"/>
</dbReference>
<dbReference type="PANTHER" id="PTHR11403">
    <property type="entry name" value="CYTOCHROME C OXIDASE SUBUNIT III"/>
    <property type="match status" value="1"/>
</dbReference>
<feature type="transmembrane region" description="Helical" evidence="9">
    <location>
        <begin position="15"/>
        <end position="34"/>
    </location>
</feature>
<evidence type="ECO:0000259" key="10">
    <source>
        <dbReference type="PROSITE" id="PS50253"/>
    </source>
</evidence>
<dbReference type="InterPro" id="IPR000298">
    <property type="entry name" value="Cyt_c_oxidase-like_su3"/>
</dbReference>
<dbReference type="InterPro" id="IPR013833">
    <property type="entry name" value="Cyt_c_oxidase_su3_a-hlx"/>
</dbReference>
<dbReference type="InterPro" id="IPR024791">
    <property type="entry name" value="Cyt_c/ubiquinol_Oxase_su3"/>
</dbReference>
<accession>A0A173QSX9</accession>
<evidence type="ECO:0000256" key="6">
    <source>
        <dbReference type="ARBA" id="ARBA00022989"/>
    </source>
</evidence>
<feature type="transmembrane region" description="Helical" evidence="9">
    <location>
        <begin position="41"/>
        <end position="58"/>
    </location>
</feature>
<feature type="transmembrane region" description="Helical" evidence="9">
    <location>
        <begin position="122"/>
        <end position="143"/>
    </location>
</feature>
<proteinExistence type="inferred from homology"/>
<dbReference type="SUPFAM" id="SSF81452">
    <property type="entry name" value="Cytochrome c oxidase subunit III-like"/>
    <property type="match status" value="1"/>
</dbReference>
<evidence type="ECO:0000313" key="11">
    <source>
        <dbReference type="EMBL" id="CUH72610.1"/>
    </source>
</evidence>
<comment type="function">
    <text evidence="8">Component of the cytochrome c oxidase, the last enzyme in the mitochondrial electron transport chain which drives oxidative phosphorylation. The respiratory chain contains 3 multisubunit complexes succinate dehydrogenase (complex II, CII), ubiquinol-cytochrome c oxidoreductase (cytochrome b-c1 complex, complex III, CIII) and cytochrome c oxidase (complex IV, CIV), that cooperate to transfer electrons derived from NADH and succinate to molecular oxygen, creating an electrochemical gradient over the inner membrane that drives transmembrane transport and the ATP synthase. Cytochrome c oxidase is the component of the respiratory chain that catalyzes the reduction of oxygen to water. Electrons originating from reduced cytochrome c in the intermembrane space (IMS) are transferred via the dinuclear copper A center (CU(A)) of subunit 2 and heme A of subunit 1 to the active site in subunit 1, a binuclear center (BNC) formed by heme A3 and copper B (CU(B)). The BNC reduces molecular oxygen to 2 water molecules using 4 electrons from cytochrome c in the IMS and 4 protons from the mitochondrial matrix.</text>
</comment>
<keyword evidence="8 11" id="KW-0496">Mitochondrion</keyword>
<dbReference type="GO" id="GO:0004129">
    <property type="term" value="F:cytochrome-c oxidase activity"/>
    <property type="evidence" value="ECO:0007669"/>
    <property type="project" value="InterPro"/>
</dbReference>
<evidence type="ECO:0000256" key="3">
    <source>
        <dbReference type="ARBA" id="ARBA00015944"/>
    </source>
</evidence>
<feature type="transmembrane region" description="Helical" evidence="9">
    <location>
        <begin position="155"/>
        <end position="175"/>
    </location>
</feature>
<dbReference type="GO" id="GO:0016020">
    <property type="term" value="C:membrane"/>
    <property type="evidence" value="ECO:0007669"/>
    <property type="project" value="UniProtKB-SubCell"/>
</dbReference>
<evidence type="ECO:0000256" key="9">
    <source>
        <dbReference type="SAM" id="Phobius"/>
    </source>
</evidence>
<dbReference type="AlphaFoldDB" id="A0A173QSX9"/>
<dbReference type="GO" id="GO:0006123">
    <property type="term" value="P:mitochondrial electron transport, cytochrome c to oxygen"/>
    <property type="evidence" value="ECO:0007669"/>
    <property type="project" value="TreeGrafter"/>
</dbReference>
<evidence type="ECO:0000256" key="4">
    <source>
        <dbReference type="ARBA" id="ARBA00022692"/>
    </source>
</evidence>
<dbReference type="EMBL" id="LN877970">
    <property type="protein sequence ID" value="CUH72610.1"/>
    <property type="molecule type" value="Genomic_DNA"/>
</dbReference>
<feature type="transmembrane region" description="Helical" evidence="9">
    <location>
        <begin position="195"/>
        <end position="219"/>
    </location>
</feature>
<reference evidence="11" key="1">
    <citation type="journal article" date="2016" name="Mol. Phylogenet. Evol.">
        <title>Back to solitude: Solving the phylogenetic position of the Diazonidae using molecular and developmental characters.</title>
        <authorList>
            <person name="Shenkar N."/>
            <person name="Koplovitz G."/>
            <person name="Dray L."/>
            <person name="Gissi C."/>
            <person name="Huchon D."/>
        </authorList>
    </citation>
    <scope>NUCLEOTIDE SEQUENCE</scope>
</reference>
<gene>
    <name evidence="11" type="primary">cox3</name>
</gene>
<protein>
    <recommendedName>
        <fullName evidence="3 8">Cytochrome c oxidase subunit 3</fullName>
    </recommendedName>
</protein>
<organism evidence="11">
    <name type="scientific">Rhopalaea idoneta</name>
    <dbReference type="NCBI Taxonomy" id="1712670"/>
    <lineage>
        <taxon>Eukaryota</taxon>
        <taxon>Metazoa</taxon>
        <taxon>Chordata</taxon>
        <taxon>Tunicata</taxon>
        <taxon>Ascidiacea</taxon>
        <taxon>Aplousobranchia</taxon>
        <taxon>Diazonidae</taxon>
        <taxon>Rhopalaea</taxon>
    </lineage>
</organism>
<feature type="transmembrane region" description="Helical" evidence="9">
    <location>
        <begin position="239"/>
        <end position="259"/>
    </location>
</feature>
<keyword evidence="7 9" id="KW-0472">Membrane</keyword>
<evidence type="ECO:0000256" key="5">
    <source>
        <dbReference type="ARBA" id="ARBA00022967"/>
    </source>
</evidence>
<dbReference type="InterPro" id="IPR035973">
    <property type="entry name" value="Cyt_c_oxidase_su3-like_sf"/>
</dbReference>
<geneLocation type="mitochondrion" evidence="11"/>
<dbReference type="PANTHER" id="PTHR11403:SF7">
    <property type="entry name" value="CYTOCHROME C OXIDASE SUBUNIT 3"/>
    <property type="match status" value="1"/>
</dbReference>
<name>A0A173QSX9_9ASCI</name>
<dbReference type="CDD" id="cd01665">
    <property type="entry name" value="Cyt_c_Oxidase_III"/>
    <property type="match status" value="1"/>
</dbReference>